<feature type="short sequence motif" description="GXSXG" evidence="4">
    <location>
        <begin position="62"/>
        <end position="66"/>
    </location>
</feature>
<name>A0ABT8KTC0_9BACT</name>
<dbReference type="SUPFAM" id="SSF52151">
    <property type="entry name" value="FabD/lysophospholipase-like"/>
    <property type="match status" value="1"/>
</dbReference>
<gene>
    <name evidence="6" type="ORF">QQ008_21600</name>
</gene>
<evidence type="ECO:0000313" key="7">
    <source>
        <dbReference type="Proteomes" id="UP001172082"/>
    </source>
</evidence>
<comment type="caution">
    <text evidence="6">The sequence shown here is derived from an EMBL/GenBank/DDBJ whole genome shotgun (WGS) entry which is preliminary data.</text>
</comment>
<accession>A0ABT8KTC0</accession>
<evidence type="ECO:0000256" key="2">
    <source>
        <dbReference type="ARBA" id="ARBA00022963"/>
    </source>
</evidence>
<organism evidence="6 7">
    <name type="scientific">Splendidivirga corallicola</name>
    <dbReference type="NCBI Taxonomy" id="3051826"/>
    <lineage>
        <taxon>Bacteria</taxon>
        <taxon>Pseudomonadati</taxon>
        <taxon>Bacteroidota</taxon>
        <taxon>Cytophagia</taxon>
        <taxon>Cytophagales</taxon>
        <taxon>Splendidivirgaceae</taxon>
        <taxon>Splendidivirga</taxon>
    </lineage>
</organism>
<sequence>MTKSISQKTKVIVLILFIGLSSSSNAQKVALVLSGGGAKGLAHIGALKALEENEIPIDYVVGTSMGGIVGGLYAAGYSPYQIEQIVTKDYFQKWVNGVLSEKYEYYYAQKDPNASFLSINLSVDSTFSTTLNSNLANDIAINFVLTEMLARASERAHYNFDSLFIPYRAVAAEVFTEKEEILKSGFLNQAVRATMTVPFFYRPIKIDDKYMFDGGVYNNFPVDVAKAEFDPDVIIGVNVSSKKYHEYPYDKDDKIVNGSLPFLFIDKSDPAEVGEDGIYIEPDLGDNSSLDFEKVIEIIDSGYVATYRKLEEIKQKIPARQLCEQLNAKRNDYVLSMKPLTFGNIKLIGFKQAQEKYVRRLFNKRKKKLNIHDIKTGYYKLVSENYFKNIFPNIVYNNETGLFDFEIYAKQEQNFKIELGGNISTRSISQIFLGLQYNSFNRFLNNYSANFYTGRFYQSIQFKPRFNVPAKNLFYIEPEFTINTWNFIDAEDLVFGDGPKTVIDQVDRKYGVNIGISAGTRGKVLLNGAFFNNRDRYSNDDQLTSSDTLDLLKFEGFRYGISYNRNSLNRKQYPSDGSAFNISLDYFNGEEDYSPGSTSDIPSQSGTTREWFRLKVEAEQYFKASWYRYGYYFGAVLSTQPFFSNYLGTVINTPAFYPFQDSRTIFLKNYRAFNYGALGLRNIFKLSNALDLRLEGYIFKPIRQIIQKPTLEAGFLDDISQIFIAGTASAVYHSPIGPISLSVNYYDDPDKKIGALLHIGYLLYNKRSLE</sequence>
<keyword evidence="1 4" id="KW-0378">Hydrolase</keyword>
<dbReference type="InterPro" id="IPR002641">
    <property type="entry name" value="PNPLA_dom"/>
</dbReference>
<evidence type="ECO:0000256" key="4">
    <source>
        <dbReference type="PROSITE-ProRule" id="PRU01161"/>
    </source>
</evidence>
<dbReference type="Gene3D" id="3.40.1090.10">
    <property type="entry name" value="Cytosolic phospholipase A2 catalytic domain"/>
    <property type="match status" value="1"/>
</dbReference>
<reference evidence="6" key="1">
    <citation type="submission" date="2023-06" db="EMBL/GenBank/DDBJ databases">
        <title>Genomic of Parafulvivirga corallium.</title>
        <authorList>
            <person name="Wang G."/>
        </authorList>
    </citation>
    <scope>NUCLEOTIDE SEQUENCE</scope>
    <source>
        <strain evidence="6">BMA10</strain>
    </source>
</reference>
<feature type="active site" description="Proton acceptor" evidence="4">
    <location>
        <position position="213"/>
    </location>
</feature>
<evidence type="ECO:0000256" key="3">
    <source>
        <dbReference type="ARBA" id="ARBA00023098"/>
    </source>
</evidence>
<dbReference type="PANTHER" id="PTHR14226:SF29">
    <property type="entry name" value="NEUROPATHY TARGET ESTERASE SWS"/>
    <property type="match status" value="1"/>
</dbReference>
<evidence type="ECO:0000259" key="5">
    <source>
        <dbReference type="PROSITE" id="PS51635"/>
    </source>
</evidence>
<dbReference type="InterPro" id="IPR016035">
    <property type="entry name" value="Acyl_Trfase/lysoPLipase"/>
</dbReference>
<feature type="domain" description="PNPLA" evidence="5">
    <location>
        <begin position="31"/>
        <end position="226"/>
    </location>
</feature>
<protein>
    <submittedName>
        <fullName evidence="6">Patatin-like phospholipase family protein</fullName>
    </submittedName>
</protein>
<dbReference type="Pfam" id="PF01734">
    <property type="entry name" value="Patatin"/>
    <property type="match status" value="1"/>
</dbReference>
<dbReference type="InterPro" id="IPR050301">
    <property type="entry name" value="NTE"/>
</dbReference>
<dbReference type="PROSITE" id="PS51635">
    <property type="entry name" value="PNPLA"/>
    <property type="match status" value="1"/>
</dbReference>
<feature type="short sequence motif" description="GXGXXG" evidence="4">
    <location>
        <begin position="35"/>
        <end position="40"/>
    </location>
</feature>
<dbReference type="EMBL" id="JAUJEA010000009">
    <property type="protein sequence ID" value="MDN5204001.1"/>
    <property type="molecule type" value="Genomic_DNA"/>
</dbReference>
<keyword evidence="3 4" id="KW-0443">Lipid metabolism</keyword>
<keyword evidence="7" id="KW-1185">Reference proteome</keyword>
<dbReference type="CDD" id="cd07205">
    <property type="entry name" value="Pat_PNPLA6_PNPLA7_NTE1_like"/>
    <property type="match status" value="1"/>
</dbReference>
<dbReference type="PANTHER" id="PTHR14226">
    <property type="entry name" value="NEUROPATHY TARGET ESTERASE/SWISS CHEESE D.MELANOGASTER"/>
    <property type="match status" value="1"/>
</dbReference>
<dbReference type="Proteomes" id="UP001172082">
    <property type="component" value="Unassembled WGS sequence"/>
</dbReference>
<evidence type="ECO:0000256" key="1">
    <source>
        <dbReference type="ARBA" id="ARBA00022801"/>
    </source>
</evidence>
<evidence type="ECO:0000313" key="6">
    <source>
        <dbReference type="EMBL" id="MDN5204001.1"/>
    </source>
</evidence>
<feature type="short sequence motif" description="DGA/G" evidence="4">
    <location>
        <begin position="213"/>
        <end position="215"/>
    </location>
</feature>
<feature type="active site" description="Nucleophile" evidence="4">
    <location>
        <position position="64"/>
    </location>
</feature>
<proteinExistence type="predicted"/>
<keyword evidence="2 4" id="KW-0442">Lipid degradation</keyword>